<dbReference type="NCBIfam" id="TIGR02888">
    <property type="entry name" value="spore_YlmC_YmxH"/>
    <property type="match status" value="1"/>
</dbReference>
<dbReference type="PANTHER" id="PTHR40061:SF1">
    <property type="entry name" value="SPORULATION PROTEIN YLMC-RELATED"/>
    <property type="match status" value="1"/>
</dbReference>
<accession>A0A6L5XW20</accession>
<protein>
    <submittedName>
        <fullName evidence="2">YlmC/YmxH family sporulation protein</fullName>
    </submittedName>
</protein>
<comment type="caution">
    <text evidence="2">The sequence shown here is derived from an EMBL/GenBank/DDBJ whole genome shotgun (WGS) entry which is preliminary data.</text>
</comment>
<dbReference type="Proteomes" id="UP000482209">
    <property type="component" value="Unassembled WGS sequence"/>
</dbReference>
<dbReference type="PANTHER" id="PTHR40061">
    <property type="entry name" value="SPORULATION PROTEIN YLMC-RELATED"/>
    <property type="match status" value="1"/>
</dbReference>
<dbReference type="Pfam" id="PF05239">
    <property type="entry name" value="PRC"/>
    <property type="match status" value="1"/>
</dbReference>
<organism evidence="2 3">
    <name type="scientific">Velocimicrobium porci</name>
    <dbReference type="NCBI Taxonomy" id="2606634"/>
    <lineage>
        <taxon>Bacteria</taxon>
        <taxon>Bacillati</taxon>
        <taxon>Bacillota</taxon>
        <taxon>Clostridia</taxon>
        <taxon>Lachnospirales</taxon>
        <taxon>Lachnospiraceae</taxon>
        <taxon>Velocimicrobium</taxon>
    </lineage>
</organism>
<reference evidence="2 3" key="1">
    <citation type="submission" date="2019-08" db="EMBL/GenBank/DDBJ databases">
        <title>In-depth cultivation of the pig gut microbiome towards novel bacterial diversity and tailored functional studies.</title>
        <authorList>
            <person name="Wylensek D."/>
            <person name="Hitch T.C.A."/>
            <person name="Clavel T."/>
        </authorList>
    </citation>
    <scope>NUCLEOTIDE SEQUENCE [LARGE SCALE GENOMIC DNA]</scope>
    <source>
        <strain evidence="2 3">WCA-693-APC-MOT-I</strain>
    </source>
</reference>
<dbReference type="Gene3D" id="2.30.30.240">
    <property type="entry name" value="PRC-barrel domain"/>
    <property type="match status" value="1"/>
</dbReference>
<evidence type="ECO:0000313" key="2">
    <source>
        <dbReference type="EMBL" id="MSS63026.1"/>
    </source>
</evidence>
<dbReference type="RefSeq" id="WP_154517537.1">
    <property type="nucleotide sequence ID" value="NZ_VUMT01000004.1"/>
</dbReference>
<feature type="domain" description="PRC-barrel" evidence="1">
    <location>
        <begin position="3"/>
        <end position="77"/>
    </location>
</feature>
<evidence type="ECO:0000313" key="3">
    <source>
        <dbReference type="Proteomes" id="UP000482209"/>
    </source>
</evidence>
<dbReference type="AlphaFoldDB" id="A0A6L5XW20"/>
<proteinExistence type="predicted"/>
<keyword evidence="3" id="KW-1185">Reference proteome</keyword>
<name>A0A6L5XW20_9FIRM</name>
<sequence>MRMCELRQKEVINICDGMRLGYPDDIEFDLCTGRIQKIIIPGPCKIWGMLGRDHEYVIDFCDIRQVGADVILVEVDVEKIFVKCKV</sequence>
<dbReference type="EMBL" id="VUMT01000004">
    <property type="protein sequence ID" value="MSS63026.1"/>
    <property type="molecule type" value="Genomic_DNA"/>
</dbReference>
<evidence type="ECO:0000259" key="1">
    <source>
        <dbReference type="Pfam" id="PF05239"/>
    </source>
</evidence>
<gene>
    <name evidence="2" type="ORF">FYJ58_03930</name>
</gene>
<dbReference type="InterPro" id="IPR027275">
    <property type="entry name" value="PRC-brl_dom"/>
</dbReference>
<dbReference type="InterPro" id="IPR014238">
    <property type="entry name" value="Spore_YlmC/YmxH"/>
</dbReference>
<dbReference type="SUPFAM" id="SSF50346">
    <property type="entry name" value="PRC-barrel domain"/>
    <property type="match status" value="1"/>
</dbReference>
<dbReference type="InterPro" id="IPR011033">
    <property type="entry name" value="PRC_barrel-like_sf"/>
</dbReference>